<reference evidence="6 7" key="1">
    <citation type="journal article" date="2019" name="Emerg. Microbes Infect.">
        <title>Comprehensive subspecies identification of 175 nontuberculous mycobacteria species based on 7547 genomic profiles.</title>
        <authorList>
            <person name="Matsumoto Y."/>
            <person name="Kinjo T."/>
            <person name="Motooka D."/>
            <person name="Nabeya D."/>
            <person name="Jung N."/>
            <person name="Uechi K."/>
            <person name="Horii T."/>
            <person name="Iida T."/>
            <person name="Fujita J."/>
            <person name="Nakamura S."/>
        </authorList>
    </citation>
    <scope>NUCLEOTIDE SEQUENCE [LARGE SCALE GENOMIC DNA]</scope>
    <source>
        <strain evidence="6 7">JCM 6396</strain>
    </source>
</reference>
<evidence type="ECO:0000259" key="5">
    <source>
        <dbReference type="PROSITE" id="PS50977"/>
    </source>
</evidence>
<dbReference type="PANTHER" id="PTHR30055">
    <property type="entry name" value="HTH-TYPE TRANSCRIPTIONAL REGULATOR RUTR"/>
    <property type="match status" value="1"/>
</dbReference>
<dbReference type="GO" id="GO:0003700">
    <property type="term" value="F:DNA-binding transcription factor activity"/>
    <property type="evidence" value="ECO:0007669"/>
    <property type="project" value="TreeGrafter"/>
</dbReference>
<dbReference type="PROSITE" id="PS50977">
    <property type="entry name" value="HTH_TETR_2"/>
    <property type="match status" value="1"/>
</dbReference>
<dbReference type="GO" id="GO:0000976">
    <property type="term" value="F:transcription cis-regulatory region binding"/>
    <property type="evidence" value="ECO:0007669"/>
    <property type="project" value="TreeGrafter"/>
</dbReference>
<dbReference type="InterPro" id="IPR050109">
    <property type="entry name" value="HTH-type_TetR-like_transc_reg"/>
</dbReference>
<evidence type="ECO:0000256" key="1">
    <source>
        <dbReference type="ARBA" id="ARBA00023015"/>
    </source>
</evidence>
<keyword evidence="3" id="KW-0804">Transcription</keyword>
<proteinExistence type="predicted"/>
<evidence type="ECO:0000313" key="7">
    <source>
        <dbReference type="Proteomes" id="UP000467006"/>
    </source>
</evidence>
<keyword evidence="2 4" id="KW-0238">DNA-binding</keyword>
<evidence type="ECO:0000313" key="6">
    <source>
        <dbReference type="EMBL" id="BBX17005.1"/>
    </source>
</evidence>
<evidence type="ECO:0000256" key="4">
    <source>
        <dbReference type="PROSITE-ProRule" id="PRU00335"/>
    </source>
</evidence>
<evidence type="ECO:0000256" key="2">
    <source>
        <dbReference type="ARBA" id="ARBA00023125"/>
    </source>
</evidence>
<protein>
    <recommendedName>
        <fullName evidence="5">HTH tetR-type domain-containing protein</fullName>
    </recommendedName>
</protein>
<keyword evidence="1" id="KW-0805">Transcription regulation</keyword>
<gene>
    <name evidence="6" type="ORF">MDUV_18650</name>
</gene>
<dbReference type="EMBL" id="AP022563">
    <property type="protein sequence ID" value="BBX17005.1"/>
    <property type="molecule type" value="Genomic_DNA"/>
</dbReference>
<dbReference type="SUPFAM" id="SSF46689">
    <property type="entry name" value="Homeodomain-like"/>
    <property type="match status" value="1"/>
</dbReference>
<dbReference type="Pfam" id="PF00440">
    <property type="entry name" value="TetR_N"/>
    <property type="match status" value="1"/>
</dbReference>
<dbReference type="Proteomes" id="UP000467006">
    <property type="component" value="Chromosome"/>
</dbReference>
<accession>A0A7I7JYS5</accession>
<dbReference type="InterPro" id="IPR001647">
    <property type="entry name" value="HTH_TetR"/>
</dbReference>
<name>A0A7I7JYS5_9MYCO</name>
<dbReference type="KEGG" id="mdu:MDUV_18650"/>
<feature type="DNA-binding region" description="H-T-H motif" evidence="4">
    <location>
        <begin position="61"/>
        <end position="80"/>
    </location>
</feature>
<organism evidence="6 7">
    <name type="scientific">Mycolicibacterium duvalii</name>
    <dbReference type="NCBI Taxonomy" id="39688"/>
    <lineage>
        <taxon>Bacteria</taxon>
        <taxon>Bacillati</taxon>
        <taxon>Actinomycetota</taxon>
        <taxon>Actinomycetes</taxon>
        <taxon>Mycobacteriales</taxon>
        <taxon>Mycobacteriaceae</taxon>
        <taxon>Mycolicibacterium</taxon>
    </lineage>
</organism>
<dbReference type="AlphaFoldDB" id="A0A7I7JYS5"/>
<dbReference type="Gene3D" id="1.10.357.10">
    <property type="entry name" value="Tetracycline Repressor, domain 2"/>
    <property type="match status" value="1"/>
</dbReference>
<sequence length="231" mass="24813">MMASIDTLGGVAEASATTESRAAAAVARALDDRQKDAAAEVDRILEAAVLVIERGAPSTPRVADIVKQAGVSNVAFYRYFSGKDDLILAVHERGIGKVRDYVEHEMAKEADPVDKVVRWVVSLMTRVQKPESAKVSRVVAMHMATSAEQLVAEEEHSRPLRDLLAGAVDAVEEAQDPEAATDAIYALVTGELRRHLVMETSPDADTVARLVAFCLRGLGISRAAKAPNGKR</sequence>
<dbReference type="InterPro" id="IPR009057">
    <property type="entry name" value="Homeodomain-like_sf"/>
</dbReference>
<evidence type="ECO:0000256" key="3">
    <source>
        <dbReference type="ARBA" id="ARBA00023163"/>
    </source>
</evidence>
<keyword evidence="7" id="KW-1185">Reference proteome</keyword>
<dbReference type="PANTHER" id="PTHR30055:SF234">
    <property type="entry name" value="HTH-TYPE TRANSCRIPTIONAL REGULATOR BETI"/>
    <property type="match status" value="1"/>
</dbReference>
<feature type="domain" description="HTH tetR-type" evidence="5">
    <location>
        <begin position="38"/>
        <end position="98"/>
    </location>
</feature>